<evidence type="ECO:0000313" key="9">
    <source>
        <dbReference type="Proteomes" id="UP000002059"/>
    </source>
</evidence>
<reference evidence="8 9" key="1">
    <citation type="journal article" date="2011" name="PLoS Genet.">
        <title>Comparative genomic analysis of human fungal pathogens causing paracoccidioidomycosis.</title>
        <authorList>
            <person name="Desjardins C.A."/>
            <person name="Champion M.D."/>
            <person name="Holder J.W."/>
            <person name="Muszewska A."/>
            <person name="Goldberg J."/>
            <person name="Bailao A.M."/>
            <person name="Brigido M.M."/>
            <person name="Ferreira M.E."/>
            <person name="Garcia A.M."/>
            <person name="Grynberg M."/>
            <person name="Gujja S."/>
            <person name="Heiman D.I."/>
            <person name="Henn M.R."/>
            <person name="Kodira C.D."/>
            <person name="Leon-Narvaez H."/>
            <person name="Longo L.V."/>
            <person name="Ma L.J."/>
            <person name="Malavazi I."/>
            <person name="Matsuo A.L."/>
            <person name="Morais F.V."/>
            <person name="Pereira M."/>
            <person name="Rodriguez-Brito S."/>
            <person name="Sakthikumar S."/>
            <person name="Salem-Izacc S.M."/>
            <person name="Sykes S.M."/>
            <person name="Teixeira M.M."/>
            <person name="Vallejo M.C."/>
            <person name="Walter M.E."/>
            <person name="Yandava C."/>
            <person name="Young S."/>
            <person name="Zeng Q."/>
            <person name="Zucker J."/>
            <person name="Felipe M.S."/>
            <person name="Goldman G.H."/>
            <person name="Haas B.J."/>
            <person name="McEwen J.G."/>
            <person name="Nino-Vega G."/>
            <person name="Puccia R."/>
            <person name="San-Blas G."/>
            <person name="Soares C.M."/>
            <person name="Birren B.W."/>
            <person name="Cuomo C.A."/>
        </authorList>
    </citation>
    <scope>NUCLEOTIDE SEQUENCE [LARGE SCALE GENOMIC DNA]</scope>
    <source>
        <strain evidence="9">ATCC MYA-826 / Pb01</strain>
    </source>
</reference>
<evidence type="ECO:0000259" key="7">
    <source>
        <dbReference type="Pfam" id="PF08609"/>
    </source>
</evidence>
<dbReference type="PANTHER" id="PTHR19316:SF18">
    <property type="entry name" value="HSP70-BINDING PROTEIN 1"/>
    <property type="match status" value="1"/>
</dbReference>
<evidence type="ECO:0000256" key="1">
    <source>
        <dbReference type="ARBA" id="ARBA00011045"/>
    </source>
</evidence>
<gene>
    <name evidence="8" type="ORF">PAAG_03533</name>
</gene>
<feature type="compositionally biased region" description="Low complexity" evidence="6">
    <location>
        <begin position="19"/>
        <end position="44"/>
    </location>
</feature>
<evidence type="ECO:0000256" key="2">
    <source>
        <dbReference type="ARBA" id="ARBA00015214"/>
    </source>
</evidence>
<keyword evidence="9" id="KW-1185">Reference proteome</keyword>
<evidence type="ECO:0000256" key="6">
    <source>
        <dbReference type="SAM" id="MobiDB-lite"/>
    </source>
</evidence>
<evidence type="ECO:0000256" key="3">
    <source>
        <dbReference type="ARBA" id="ARBA00020719"/>
    </source>
</evidence>
<dbReference type="PANTHER" id="PTHR19316">
    <property type="entry name" value="PROTEIN FOLDING REGULATOR"/>
    <property type="match status" value="1"/>
</dbReference>
<dbReference type="InterPro" id="IPR013918">
    <property type="entry name" value="Nucleotide_exch_fac_Fes1"/>
</dbReference>
<evidence type="ECO:0000256" key="5">
    <source>
        <dbReference type="ARBA" id="ARBA00024912"/>
    </source>
</evidence>
<name>C1GXF9_PARBA</name>
<accession>C1GXF9</accession>
<dbReference type="InterPro" id="IPR050693">
    <property type="entry name" value="Hsp70_NEF-Inhibitors"/>
</dbReference>
<dbReference type="VEuPathDB" id="FungiDB:PAAG_03533"/>
<dbReference type="OrthoDB" id="10250458at2759"/>
<dbReference type="RefSeq" id="XP_002794988.2">
    <property type="nucleotide sequence ID" value="XM_002794942.2"/>
</dbReference>
<dbReference type="SUPFAM" id="SSF48371">
    <property type="entry name" value="ARM repeat"/>
    <property type="match status" value="1"/>
</dbReference>
<dbReference type="GO" id="GO:0005783">
    <property type="term" value="C:endoplasmic reticulum"/>
    <property type="evidence" value="ECO:0007669"/>
    <property type="project" value="TreeGrafter"/>
</dbReference>
<dbReference type="Gene3D" id="1.25.10.10">
    <property type="entry name" value="Leucine-rich Repeat Variant"/>
    <property type="match status" value="1"/>
</dbReference>
<dbReference type="KEGG" id="pbl:PAAG_03533"/>
<sequence>MMDPSMNNLLKWSIENSVPNPDTTSDTTSSNDPPATTAAPRAPRSISPTALQRLLLNTPSDSELMKNAMETIRSPTASLSDKITAFDNLEQLVENIDNANNLGVLGLWEPLVEELGALEEGRRMMGAWCIGTAVQNNEGAQGMLLSKVPTALPTLFALSQNDPHLTVRRKAIYALSSALRNHQPAMDELLRHLPEGVKKEIGESIDASNMDNVDRLVNRLRAGAGI</sequence>
<dbReference type="AlphaFoldDB" id="C1GXF9"/>
<organism evidence="8 9">
    <name type="scientific">Paracoccidioides lutzii (strain ATCC MYA-826 / Pb01)</name>
    <name type="common">Paracoccidioides brasiliensis</name>
    <dbReference type="NCBI Taxonomy" id="502779"/>
    <lineage>
        <taxon>Eukaryota</taxon>
        <taxon>Fungi</taxon>
        <taxon>Dikarya</taxon>
        <taxon>Ascomycota</taxon>
        <taxon>Pezizomycotina</taxon>
        <taxon>Eurotiomycetes</taxon>
        <taxon>Eurotiomycetidae</taxon>
        <taxon>Onygenales</taxon>
        <taxon>Ajellomycetaceae</taxon>
        <taxon>Paracoccidioides</taxon>
    </lineage>
</organism>
<proteinExistence type="inferred from homology"/>
<dbReference type="eggNOG" id="KOG2160">
    <property type="taxonomic scope" value="Eukaryota"/>
</dbReference>
<dbReference type="GeneID" id="9098201"/>
<dbReference type="Proteomes" id="UP000002059">
    <property type="component" value="Partially assembled WGS sequence"/>
</dbReference>
<keyword evidence="4" id="KW-0677">Repeat</keyword>
<feature type="domain" description="Nucleotide exchange factor Fes1" evidence="7">
    <location>
        <begin position="6"/>
        <end position="102"/>
    </location>
</feature>
<dbReference type="EMBL" id="KN293998">
    <property type="protein sequence ID" value="EEH41247.2"/>
    <property type="molecule type" value="Genomic_DNA"/>
</dbReference>
<dbReference type="HOGENOM" id="CLU_084507_0_0_1"/>
<dbReference type="InterPro" id="IPR016024">
    <property type="entry name" value="ARM-type_fold"/>
</dbReference>
<evidence type="ECO:0000256" key="4">
    <source>
        <dbReference type="ARBA" id="ARBA00022737"/>
    </source>
</evidence>
<dbReference type="OMA" id="LKWSVEN"/>
<feature type="region of interest" description="Disordered" evidence="6">
    <location>
        <begin position="15"/>
        <end position="47"/>
    </location>
</feature>
<dbReference type="Pfam" id="PF08609">
    <property type="entry name" value="Fes1"/>
    <property type="match status" value="1"/>
</dbReference>
<comment type="similarity">
    <text evidence="1">Belongs to the FES1 family.</text>
</comment>
<comment type="function">
    <text evidence="5">Functions as a nucleotide exchange factor (NEF) for Hsp70 chaperones which accelerates the release of ADP. Required for fully efficient Hsp70-mediated folding of proteins.</text>
</comment>
<evidence type="ECO:0000313" key="8">
    <source>
        <dbReference type="EMBL" id="EEH41247.2"/>
    </source>
</evidence>
<dbReference type="STRING" id="502779.C1GXF9"/>
<dbReference type="GO" id="GO:0000774">
    <property type="term" value="F:adenyl-nucleotide exchange factor activity"/>
    <property type="evidence" value="ECO:0007669"/>
    <property type="project" value="TreeGrafter"/>
</dbReference>
<protein>
    <recommendedName>
        <fullName evidence="3">Hsp70 nucleotide exchange factor FES1</fullName>
    </recommendedName>
    <alternativeName>
        <fullName evidence="2">Hsp70 nucleotide exchange factor fes1</fullName>
    </alternativeName>
</protein>
<dbReference type="InterPro" id="IPR011989">
    <property type="entry name" value="ARM-like"/>
</dbReference>